<proteinExistence type="predicted"/>
<keyword evidence="2" id="KW-1185">Reference proteome</keyword>
<accession>A0ACD3AL44</accession>
<sequence>MLTEWEKDYELLYYQRRTEWLHLVRPCVHAITHAARETFRRGPLNISAQWALENTIGNLGREVHQFSNPFSNLAERGALRARMIALYALIPDLDPPPKPVRGSISLGDSFTILQARSRTKIYVPDVERNAFKVYFEQIGVPTTDAPVQLHKWARLRLPNSQVARSAWKENERREPRNSRNVKVSSALVFFADFFIECAQFLIGNDYVYGEVYYYCHIPIEGKERALALVSVYSAPHPILFEESCRTLRVCRHNGVKNLHVIDVKAIDSVIGMIPFPLTDAERSDAVKVRTYTDCYYVAEKLVIEKLDEDVAAMT</sequence>
<organism evidence="1 2">
    <name type="scientific">Pluteus cervinus</name>
    <dbReference type="NCBI Taxonomy" id="181527"/>
    <lineage>
        <taxon>Eukaryota</taxon>
        <taxon>Fungi</taxon>
        <taxon>Dikarya</taxon>
        <taxon>Basidiomycota</taxon>
        <taxon>Agaricomycotina</taxon>
        <taxon>Agaricomycetes</taxon>
        <taxon>Agaricomycetidae</taxon>
        <taxon>Agaricales</taxon>
        <taxon>Pluteineae</taxon>
        <taxon>Pluteaceae</taxon>
        <taxon>Pluteus</taxon>
    </lineage>
</organism>
<protein>
    <submittedName>
        <fullName evidence="1">Uncharacterized protein</fullName>
    </submittedName>
</protein>
<dbReference type="EMBL" id="ML208408">
    <property type="protein sequence ID" value="TFK66327.1"/>
    <property type="molecule type" value="Genomic_DNA"/>
</dbReference>
<reference evidence="1 2" key="1">
    <citation type="journal article" date="2019" name="Nat. Ecol. Evol.">
        <title>Megaphylogeny resolves global patterns of mushroom evolution.</title>
        <authorList>
            <person name="Varga T."/>
            <person name="Krizsan K."/>
            <person name="Foldi C."/>
            <person name="Dima B."/>
            <person name="Sanchez-Garcia M."/>
            <person name="Sanchez-Ramirez S."/>
            <person name="Szollosi G.J."/>
            <person name="Szarkandi J.G."/>
            <person name="Papp V."/>
            <person name="Albert L."/>
            <person name="Andreopoulos W."/>
            <person name="Angelini C."/>
            <person name="Antonin V."/>
            <person name="Barry K.W."/>
            <person name="Bougher N.L."/>
            <person name="Buchanan P."/>
            <person name="Buyck B."/>
            <person name="Bense V."/>
            <person name="Catcheside P."/>
            <person name="Chovatia M."/>
            <person name="Cooper J."/>
            <person name="Damon W."/>
            <person name="Desjardin D."/>
            <person name="Finy P."/>
            <person name="Geml J."/>
            <person name="Haridas S."/>
            <person name="Hughes K."/>
            <person name="Justo A."/>
            <person name="Karasinski D."/>
            <person name="Kautmanova I."/>
            <person name="Kiss B."/>
            <person name="Kocsube S."/>
            <person name="Kotiranta H."/>
            <person name="LaButti K.M."/>
            <person name="Lechner B.E."/>
            <person name="Liimatainen K."/>
            <person name="Lipzen A."/>
            <person name="Lukacs Z."/>
            <person name="Mihaltcheva S."/>
            <person name="Morgado L.N."/>
            <person name="Niskanen T."/>
            <person name="Noordeloos M.E."/>
            <person name="Ohm R.A."/>
            <person name="Ortiz-Santana B."/>
            <person name="Ovrebo C."/>
            <person name="Racz N."/>
            <person name="Riley R."/>
            <person name="Savchenko A."/>
            <person name="Shiryaev A."/>
            <person name="Soop K."/>
            <person name="Spirin V."/>
            <person name="Szebenyi C."/>
            <person name="Tomsovsky M."/>
            <person name="Tulloss R.E."/>
            <person name="Uehling J."/>
            <person name="Grigoriev I.V."/>
            <person name="Vagvolgyi C."/>
            <person name="Papp T."/>
            <person name="Martin F.M."/>
            <person name="Miettinen O."/>
            <person name="Hibbett D.S."/>
            <person name="Nagy L.G."/>
        </authorList>
    </citation>
    <scope>NUCLEOTIDE SEQUENCE [LARGE SCALE GENOMIC DNA]</scope>
    <source>
        <strain evidence="1 2">NL-1719</strain>
    </source>
</reference>
<evidence type="ECO:0000313" key="2">
    <source>
        <dbReference type="Proteomes" id="UP000308600"/>
    </source>
</evidence>
<name>A0ACD3AL44_9AGAR</name>
<dbReference type="Proteomes" id="UP000308600">
    <property type="component" value="Unassembled WGS sequence"/>
</dbReference>
<evidence type="ECO:0000313" key="1">
    <source>
        <dbReference type="EMBL" id="TFK66327.1"/>
    </source>
</evidence>
<gene>
    <name evidence="1" type="ORF">BDN72DRAFT_772154</name>
</gene>